<dbReference type="PROSITE" id="PS50005">
    <property type="entry name" value="TPR"/>
    <property type="match status" value="1"/>
</dbReference>
<dbReference type="InterPro" id="IPR011990">
    <property type="entry name" value="TPR-like_helical_dom_sf"/>
</dbReference>
<organism evidence="3 4">
    <name type="scientific">candidate division WOR-1 bacterium RIFCSPLOWO2_02_FULL_46_20</name>
    <dbReference type="NCBI Taxonomy" id="1802567"/>
    <lineage>
        <taxon>Bacteria</taxon>
        <taxon>Bacillati</taxon>
        <taxon>Saganbacteria</taxon>
    </lineage>
</organism>
<feature type="compositionally biased region" description="Gly residues" evidence="2">
    <location>
        <begin position="202"/>
        <end position="212"/>
    </location>
</feature>
<dbReference type="Gene3D" id="1.25.40.10">
    <property type="entry name" value="Tetratricopeptide repeat domain"/>
    <property type="match status" value="2"/>
</dbReference>
<feature type="compositionally biased region" description="Basic and acidic residues" evidence="2">
    <location>
        <begin position="142"/>
        <end position="171"/>
    </location>
</feature>
<dbReference type="InterPro" id="IPR019734">
    <property type="entry name" value="TPR_rpt"/>
</dbReference>
<sequence>MRNKIVFLIFTFLILSFKLCFALPLRSELNKANDLYNQKLFYKAGQEYGKILKGQPKDNKTKFNLGNSFYKLGEFEESQRVFAALTQEAKSAGLKEKAFYNLGNNYFQQQAYQGAIDAYEEALKIEPDDKDAKDNLALAKKLLKEPPPKKDNKKDKDKNKDKDKDQQDQKQNKPGQMNEQDAERILKALENKEKHKDKKEGQGLGAGKGKDW</sequence>
<dbReference type="Proteomes" id="UP000176938">
    <property type="component" value="Unassembled WGS sequence"/>
</dbReference>
<name>A0A1F4R3W4_UNCSA</name>
<protein>
    <submittedName>
        <fullName evidence="3">Uncharacterized protein</fullName>
    </submittedName>
</protein>
<proteinExistence type="predicted"/>
<comment type="caution">
    <text evidence="3">The sequence shown here is derived from an EMBL/GenBank/DDBJ whole genome shotgun (WGS) entry which is preliminary data.</text>
</comment>
<dbReference type="SUPFAM" id="SSF48452">
    <property type="entry name" value="TPR-like"/>
    <property type="match status" value="1"/>
</dbReference>
<dbReference type="Pfam" id="PF00515">
    <property type="entry name" value="TPR_1"/>
    <property type="match status" value="1"/>
</dbReference>
<dbReference type="AlphaFoldDB" id="A0A1F4R3W4"/>
<dbReference type="SMART" id="SM00028">
    <property type="entry name" value="TPR"/>
    <property type="match status" value="2"/>
</dbReference>
<evidence type="ECO:0000313" key="3">
    <source>
        <dbReference type="EMBL" id="OGC02921.1"/>
    </source>
</evidence>
<feature type="compositionally biased region" description="Basic and acidic residues" evidence="2">
    <location>
        <begin position="181"/>
        <end position="201"/>
    </location>
</feature>
<reference evidence="3 4" key="1">
    <citation type="journal article" date="2016" name="Nat. Commun.">
        <title>Thousands of microbial genomes shed light on interconnected biogeochemical processes in an aquifer system.</title>
        <authorList>
            <person name="Anantharaman K."/>
            <person name="Brown C.T."/>
            <person name="Hug L.A."/>
            <person name="Sharon I."/>
            <person name="Castelle C.J."/>
            <person name="Probst A.J."/>
            <person name="Thomas B.C."/>
            <person name="Singh A."/>
            <person name="Wilkins M.J."/>
            <person name="Karaoz U."/>
            <person name="Brodie E.L."/>
            <person name="Williams K.H."/>
            <person name="Hubbard S.S."/>
            <person name="Banfield J.F."/>
        </authorList>
    </citation>
    <scope>NUCLEOTIDE SEQUENCE [LARGE SCALE GENOMIC DNA]</scope>
</reference>
<accession>A0A1F4R3W4</accession>
<feature type="region of interest" description="Disordered" evidence="2">
    <location>
        <begin position="140"/>
        <end position="212"/>
    </location>
</feature>
<gene>
    <name evidence="3" type="ORF">A3H38_04870</name>
</gene>
<keyword evidence="1" id="KW-0802">TPR repeat</keyword>
<dbReference type="PROSITE" id="PS50293">
    <property type="entry name" value="TPR_REGION"/>
    <property type="match status" value="1"/>
</dbReference>
<evidence type="ECO:0000256" key="1">
    <source>
        <dbReference type="PROSITE-ProRule" id="PRU00339"/>
    </source>
</evidence>
<evidence type="ECO:0000256" key="2">
    <source>
        <dbReference type="SAM" id="MobiDB-lite"/>
    </source>
</evidence>
<evidence type="ECO:0000313" key="4">
    <source>
        <dbReference type="Proteomes" id="UP000176938"/>
    </source>
</evidence>
<feature type="repeat" description="TPR" evidence="1">
    <location>
        <begin position="96"/>
        <end position="129"/>
    </location>
</feature>
<dbReference type="EMBL" id="METP01000066">
    <property type="protein sequence ID" value="OGC02921.1"/>
    <property type="molecule type" value="Genomic_DNA"/>
</dbReference>